<evidence type="ECO:0000256" key="1">
    <source>
        <dbReference type="SAM" id="SignalP"/>
    </source>
</evidence>
<dbReference type="KEGG" id="sphc:CVN68_14310"/>
<evidence type="ECO:0000313" key="3">
    <source>
        <dbReference type="Proteomes" id="UP000229081"/>
    </source>
</evidence>
<evidence type="ECO:0000313" key="2">
    <source>
        <dbReference type="EMBL" id="ATY32991.1"/>
    </source>
</evidence>
<accession>A0A2K8MNN6</accession>
<dbReference type="OrthoDB" id="7432581at2"/>
<feature type="signal peptide" evidence="1">
    <location>
        <begin position="1"/>
        <end position="35"/>
    </location>
</feature>
<keyword evidence="1" id="KW-0732">Signal</keyword>
<feature type="chain" id="PRO_5014629338" description="YD repeat-containing protein" evidence="1">
    <location>
        <begin position="36"/>
        <end position="633"/>
    </location>
</feature>
<gene>
    <name evidence="2" type="ORF">CVN68_14310</name>
</gene>
<reference evidence="2 3" key="1">
    <citation type="submission" date="2017-11" db="EMBL/GenBank/DDBJ databases">
        <title>Complete genome sequence of Sphingomonas sp. Strain Cra20, a psychrotolerant potential plant growth promoting rhizobacteria.</title>
        <authorList>
            <person name="Luo Y."/>
        </authorList>
    </citation>
    <scope>NUCLEOTIDE SEQUENCE [LARGE SCALE GENOMIC DNA]</scope>
    <source>
        <strain evidence="2 3">Cra20</strain>
    </source>
</reference>
<dbReference type="AlphaFoldDB" id="A0A2K8MNN6"/>
<name>A0A2K8MNN6_9SPHN</name>
<sequence>MFFSFGNLPMIFAKNGRCLAYALLLSASLAGPAYAQYAPPPPLSTSSPEGVNYRSGSYSYSDGDLAIGGSGGEGLSLTRTYMSAIDVPSDIFMGARGWTHSLQGYVTAAPIPTGPGEDPPLPGRQPYVYTVTIGGRSATFEGGSRYKPNVTTTGGPVGTYYPTSTPSTLVFNGTTGAGYYTFTDSDGTVVNFTTGAGGYISNLTMPNGTRWDWTYGSDNRIKSVISNRGWAILFNGYTTVCAVNMASVYVNSTSSCPANAQTVTYAYTPGSYNSAANLLVSATKAGAATTYTYTGADKLGCVKLPGQSVCAIQNTYFACPNDPANSYPIQPQARLRDPVISQTDAASRTITYAYATNMQAISNNNLYLCNSYNGDANYWTVLDSNTHITTNYGTAKDVLVDPSSSVATIADELGRPFKIGISSFGLDLVKFPEGNEDLAVRDQQGNVLGNKRTPKPGSSLPVLEPVIGYPASCANPKTCGKPEYVIDPAGNRTDFTYDPNHGGVLTATGPAVNGIRSQKRYAYAQYYAWIRNSGGGYSQATTPVWLLAEERSCRATATTGNACAGGAADEVVVGYDYGPATGAIGNNLLLRGTLTTAQDADGVIRSVRSCSGYDQEGNQIWTTSPRAGLTSCY</sequence>
<organism evidence="2 3">
    <name type="scientific">Sphingomonas psychrotolerans</name>
    <dbReference type="NCBI Taxonomy" id="1327635"/>
    <lineage>
        <taxon>Bacteria</taxon>
        <taxon>Pseudomonadati</taxon>
        <taxon>Pseudomonadota</taxon>
        <taxon>Alphaproteobacteria</taxon>
        <taxon>Sphingomonadales</taxon>
        <taxon>Sphingomonadaceae</taxon>
        <taxon>Sphingomonas</taxon>
    </lineage>
</organism>
<dbReference type="EMBL" id="CP024923">
    <property type="protein sequence ID" value="ATY32991.1"/>
    <property type="molecule type" value="Genomic_DNA"/>
</dbReference>
<dbReference type="Proteomes" id="UP000229081">
    <property type="component" value="Chromosome"/>
</dbReference>
<protein>
    <recommendedName>
        <fullName evidence="4">YD repeat-containing protein</fullName>
    </recommendedName>
</protein>
<evidence type="ECO:0008006" key="4">
    <source>
        <dbReference type="Google" id="ProtNLM"/>
    </source>
</evidence>
<keyword evidence="3" id="KW-1185">Reference proteome</keyword>
<proteinExistence type="predicted"/>
<dbReference type="RefSeq" id="WP_100282796.1">
    <property type="nucleotide sequence ID" value="NZ_CP024923.1"/>
</dbReference>